<feature type="transmembrane region" description="Helical" evidence="8">
    <location>
        <begin position="91"/>
        <end position="111"/>
    </location>
</feature>
<dbReference type="eggNOG" id="COG0569">
    <property type="taxonomic scope" value="Bacteria"/>
</dbReference>
<dbReference type="GO" id="GO:0005886">
    <property type="term" value="C:plasma membrane"/>
    <property type="evidence" value="ECO:0007669"/>
    <property type="project" value="UniProtKB-SubCell"/>
</dbReference>
<evidence type="ECO:0000256" key="8">
    <source>
        <dbReference type="SAM" id="Phobius"/>
    </source>
</evidence>
<comment type="subcellular location">
    <subcellularLocation>
        <location evidence="1">Cell membrane</location>
        <topology evidence="1">Multi-pass membrane protein</topology>
    </subcellularLocation>
</comment>
<dbReference type="PROSITE" id="PS51202">
    <property type="entry name" value="RCK_C"/>
    <property type="match status" value="1"/>
</dbReference>
<dbReference type="PANTHER" id="PTHR30445">
    <property type="entry name" value="K(+)_H(+) ANTIPORTER SUBUNIT KHTT"/>
    <property type="match status" value="1"/>
</dbReference>
<feature type="domain" description="RCK C-terminal" evidence="9">
    <location>
        <begin position="256"/>
        <end position="340"/>
    </location>
</feature>
<evidence type="ECO:0000313" key="11">
    <source>
        <dbReference type="Proteomes" id="UP000019222"/>
    </source>
</evidence>
<keyword evidence="3" id="KW-0813">Transport</keyword>
<keyword evidence="7 8" id="KW-0472">Membrane</keyword>
<dbReference type="STRING" id="1224164.B843_03985"/>
<dbReference type="GO" id="GO:0006813">
    <property type="term" value="P:potassium ion transport"/>
    <property type="evidence" value="ECO:0007669"/>
    <property type="project" value="InterPro"/>
</dbReference>
<evidence type="ECO:0000259" key="9">
    <source>
        <dbReference type="PROSITE" id="PS51202"/>
    </source>
</evidence>
<feature type="transmembrane region" description="Helical" evidence="8">
    <location>
        <begin position="444"/>
        <end position="463"/>
    </location>
</feature>
<evidence type="ECO:0000256" key="7">
    <source>
        <dbReference type="ARBA" id="ARBA00023136"/>
    </source>
</evidence>
<dbReference type="AlphaFoldDB" id="W5XYU3"/>
<gene>
    <name evidence="10" type="ORF">B843_03985</name>
</gene>
<dbReference type="InterPro" id="IPR050144">
    <property type="entry name" value="AAE_transporter"/>
</dbReference>
<dbReference type="HOGENOM" id="CLU_035023_3_0_11"/>
<feature type="transmembrane region" description="Helical" evidence="8">
    <location>
        <begin position="33"/>
        <end position="52"/>
    </location>
</feature>
<feature type="transmembrane region" description="Helical" evidence="8">
    <location>
        <begin position="374"/>
        <end position="391"/>
    </location>
</feature>
<reference evidence="10 11" key="1">
    <citation type="submission" date="2013-02" db="EMBL/GenBank/DDBJ databases">
        <title>The complete genome sequence of Corynebacterium vitaeruminis DSM 20294.</title>
        <authorList>
            <person name="Ruckert C."/>
            <person name="Albersmeier A."/>
            <person name="Kalinowski J."/>
        </authorList>
    </citation>
    <scope>NUCLEOTIDE SEQUENCE [LARGE SCALE GENOMIC DNA]</scope>
    <source>
        <strain evidence="11">ATCC 10234</strain>
    </source>
</reference>
<feature type="transmembrane region" description="Helical" evidence="8">
    <location>
        <begin position="147"/>
        <end position="168"/>
    </location>
</feature>
<dbReference type="Gene3D" id="3.30.70.1450">
    <property type="entry name" value="Regulator of K+ conductance, C-terminal domain"/>
    <property type="match status" value="1"/>
</dbReference>
<sequence length="527" mass="54746">MLHYLAEQPLLLVFVLIGVGMALGSFKVRGISLGAAAVLFLGIAFSAVVSGVSVPPLVGTLGLVLFAFGIGNNSGVTFFKSLRTATAPVLSMIGVFAAAAVAAWGLGIYAFHLDIAMVSGAFAGAITNTPALAAATEATGDDAQATVGYAVAYLFGVVGMMVATVLVLRGAGNDDDTAVPVVQVNLQVTRKGGMSVAEVVDIGGNSVQVTRLRRVGSNDVELPGMFDILFPGDVITLVGEPAHLEAVLKTAGRESPQALTEDRHDLDFRRITISQHQLAGHTIDDLNRELTSRWGARISRVRRADHDRVAVPEFVVELGDRVRVVAPVEHMREISEYLGDSSQGLTDINPVSLGLGLAAGMYVGHLAIPLPGGFSLSLGAAAGVLIVALVMGRIGRVGSLITALPHSANTVLAELGLLLFLAQAGTNAGGQILGAFESDAWWKLLLLGAVITTIVAAGLAIVMRRVLHIGATKTAGILGGAQTQPAILAFANNRTHTDQRVELGYAMVYPAAMIAKILITHVLALMG</sequence>
<accession>W5XYU3</accession>
<dbReference type="InterPro" id="IPR036721">
    <property type="entry name" value="RCK_C_sf"/>
</dbReference>
<feature type="transmembrane region" description="Helical" evidence="8">
    <location>
        <begin position="403"/>
        <end position="424"/>
    </location>
</feature>
<evidence type="ECO:0000256" key="6">
    <source>
        <dbReference type="ARBA" id="ARBA00022989"/>
    </source>
</evidence>
<feature type="transmembrane region" description="Helical" evidence="8">
    <location>
        <begin position="503"/>
        <end position="526"/>
    </location>
</feature>
<evidence type="ECO:0000256" key="1">
    <source>
        <dbReference type="ARBA" id="ARBA00004651"/>
    </source>
</evidence>
<name>W5XYU3_9CORY</name>
<dbReference type="GO" id="GO:0008324">
    <property type="term" value="F:monoatomic cation transmembrane transporter activity"/>
    <property type="evidence" value="ECO:0007669"/>
    <property type="project" value="InterPro"/>
</dbReference>
<dbReference type="InterPro" id="IPR006512">
    <property type="entry name" value="YidE_YbjL"/>
</dbReference>
<protein>
    <submittedName>
        <fullName evidence="10">Transporter protein</fullName>
    </submittedName>
</protein>
<keyword evidence="4" id="KW-1003">Cell membrane</keyword>
<keyword evidence="5 8" id="KW-0812">Transmembrane</keyword>
<keyword evidence="6 8" id="KW-1133">Transmembrane helix</keyword>
<evidence type="ECO:0000256" key="2">
    <source>
        <dbReference type="ARBA" id="ARBA00009854"/>
    </source>
</evidence>
<dbReference type="SUPFAM" id="SSF116726">
    <property type="entry name" value="TrkA C-terminal domain-like"/>
    <property type="match status" value="1"/>
</dbReference>
<organism evidence="10 11">
    <name type="scientific">Corynebacterium vitaeruminis DSM 20294</name>
    <dbReference type="NCBI Taxonomy" id="1224164"/>
    <lineage>
        <taxon>Bacteria</taxon>
        <taxon>Bacillati</taxon>
        <taxon>Actinomycetota</taxon>
        <taxon>Actinomycetes</taxon>
        <taxon>Mycobacteriales</taxon>
        <taxon>Corynebacteriaceae</taxon>
        <taxon>Corynebacterium</taxon>
    </lineage>
</organism>
<comment type="similarity">
    <text evidence="2">Belongs to the AAE transporter (TC 2.A.81) family.</text>
</comment>
<dbReference type="EMBL" id="CP004353">
    <property type="protein sequence ID" value="AHI22186.1"/>
    <property type="molecule type" value="Genomic_DNA"/>
</dbReference>
<dbReference type="NCBIfam" id="TIGR01625">
    <property type="entry name" value="YidE_YbjL_dupl"/>
    <property type="match status" value="1"/>
</dbReference>
<dbReference type="Pfam" id="PF06826">
    <property type="entry name" value="Asp-Al_Ex"/>
    <property type="match status" value="2"/>
</dbReference>
<feature type="transmembrane region" description="Helical" evidence="8">
    <location>
        <begin position="6"/>
        <end position="26"/>
    </location>
</feature>
<proteinExistence type="inferred from homology"/>
<dbReference type="eggNOG" id="COG2985">
    <property type="taxonomic scope" value="Bacteria"/>
</dbReference>
<keyword evidence="11" id="KW-1185">Reference proteome</keyword>
<evidence type="ECO:0000256" key="4">
    <source>
        <dbReference type="ARBA" id="ARBA00022475"/>
    </source>
</evidence>
<dbReference type="PANTHER" id="PTHR30445:SF3">
    <property type="entry name" value="TRANSPORT PROTEIN YIDE-RELATED"/>
    <property type="match status" value="1"/>
</dbReference>
<feature type="transmembrane region" description="Helical" evidence="8">
    <location>
        <begin position="58"/>
        <end position="79"/>
    </location>
</feature>
<dbReference type="InterPro" id="IPR006037">
    <property type="entry name" value="RCK_C"/>
</dbReference>
<dbReference type="Proteomes" id="UP000019222">
    <property type="component" value="Chromosome"/>
</dbReference>
<dbReference type="PATRIC" id="fig|1224164.3.peg.788"/>
<evidence type="ECO:0000256" key="3">
    <source>
        <dbReference type="ARBA" id="ARBA00022448"/>
    </source>
</evidence>
<evidence type="ECO:0000313" key="10">
    <source>
        <dbReference type="EMBL" id="AHI22186.1"/>
    </source>
</evidence>
<evidence type="ECO:0000256" key="5">
    <source>
        <dbReference type="ARBA" id="ARBA00022692"/>
    </source>
</evidence>
<dbReference type="Pfam" id="PF02080">
    <property type="entry name" value="TrkA_C"/>
    <property type="match status" value="1"/>
</dbReference>
<dbReference type="KEGG" id="cvt:B843_03985"/>